<proteinExistence type="predicted"/>
<gene>
    <name evidence="4" type="ORF">BU24DRAFT_469022</name>
</gene>
<feature type="compositionally biased region" description="Basic residues" evidence="2">
    <location>
        <begin position="470"/>
        <end position="480"/>
    </location>
</feature>
<dbReference type="Proteomes" id="UP000799778">
    <property type="component" value="Unassembled WGS sequence"/>
</dbReference>
<feature type="compositionally biased region" description="Low complexity" evidence="2">
    <location>
        <begin position="235"/>
        <end position="250"/>
    </location>
</feature>
<feature type="region of interest" description="Disordered" evidence="2">
    <location>
        <begin position="452"/>
        <end position="501"/>
    </location>
</feature>
<sequence length="516" mass="58867">MSDKRPLQKPQRDAVTRIHTWKEDDYYEILGVKPDASLDEIRTQGKKLLMLTHSDKNPDKDADAALTRVKNASDVLSDPNKRREYDEKRRKTGAPKQGDLGESFAPGAWGSEDADDSDDESKMSDKMQDIINKARAAVEGLLDGNEELAKECNQINESIYRQNIADDVFFSKYLLPTNFLLKTSRERQKLVTTIGSDKDPDKQKDARKELETLKEKVRNHLCQCELPMTWTFTIPQSPSQPKKNSSSKSHASSKKKTDSTRDPDAMDIDEPKSNSQLGDLITWKKIIGHRSRVVSSARLENGQPVAVEIPTEFIVEQTDGLNSIAIAHPSTITRDAIDEYMTSEKKERINGIEKSYNEDDACTFQKVLGIARKFARDNPDHLRFMVIQVQRTNGEKVLLNKTAFIKVKSRSEGEDAIDNYLESIGEAPKPRMKSIGYDERLHKLEMEVFDKDDPSDCDSINQTSNYVDSHRRRRRRKNRAKHNDRYASRSIAEPNYSSDEDDFNSRLAKLELLLPK</sequence>
<dbReference type="Pfam" id="PF00226">
    <property type="entry name" value="DnaJ"/>
    <property type="match status" value="1"/>
</dbReference>
<dbReference type="AlphaFoldDB" id="A0A6A5X5Z0"/>
<dbReference type="CDD" id="cd06257">
    <property type="entry name" value="DnaJ"/>
    <property type="match status" value="1"/>
</dbReference>
<dbReference type="PROSITE" id="PS50076">
    <property type="entry name" value="DNAJ_2"/>
    <property type="match status" value="1"/>
</dbReference>
<organism evidence="4 5">
    <name type="scientific">Aaosphaeria arxii CBS 175.79</name>
    <dbReference type="NCBI Taxonomy" id="1450172"/>
    <lineage>
        <taxon>Eukaryota</taxon>
        <taxon>Fungi</taxon>
        <taxon>Dikarya</taxon>
        <taxon>Ascomycota</taxon>
        <taxon>Pezizomycotina</taxon>
        <taxon>Dothideomycetes</taxon>
        <taxon>Pleosporomycetidae</taxon>
        <taxon>Pleosporales</taxon>
        <taxon>Pleosporales incertae sedis</taxon>
        <taxon>Aaosphaeria</taxon>
    </lineage>
</organism>
<dbReference type="Gene3D" id="1.10.287.110">
    <property type="entry name" value="DnaJ domain"/>
    <property type="match status" value="1"/>
</dbReference>
<dbReference type="SMART" id="SM00271">
    <property type="entry name" value="DnaJ"/>
    <property type="match status" value="1"/>
</dbReference>
<feature type="region of interest" description="Disordered" evidence="2">
    <location>
        <begin position="51"/>
        <end position="125"/>
    </location>
</feature>
<reference evidence="4" key="1">
    <citation type="journal article" date="2020" name="Stud. Mycol.">
        <title>101 Dothideomycetes genomes: a test case for predicting lifestyles and emergence of pathogens.</title>
        <authorList>
            <person name="Haridas S."/>
            <person name="Albert R."/>
            <person name="Binder M."/>
            <person name="Bloem J."/>
            <person name="Labutti K."/>
            <person name="Salamov A."/>
            <person name="Andreopoulos B."/>
            <person name="Baker S."/>
            <person name="Barry K."/>
            <person name="Bills G."/>
            <person name="Bluhm B."/>
            <person name="Cannon C."/>
            <person name="Castanera R."/>
            <person name="Culley D."/>
            <person name="Daum C."/>
            <person name="Ezra D."/>
            <person name="Gonzalez J."/>
            <person name="Henrissat B."/>
            <person name="Kuo A."/>
            <person name="Liang C."/>
            <person name="Lipzen A."/>
            <person name="Lutzoni F."/>
            <person name="Magnuson J."/>
            <person name="Mondo S."/>
            <person name="Nolan M."/>
            <person name="Ohm R."/>
            <person name="Pangilinan J."/>
            <person name="Park H.-J."/>
            <person name="Ramirez L."/>
            <person name="Alfaro M."/>
            <person name="Sun H."/>
            <person name="Tritt A."/>
            <person name="Yoshinaga Y."/>
            <person name="Zwiers L.-H."/>
            <person name="Turgeon B."/>
            <person name="Goodwin S."/>
            <person name="Spatafora J."/>
            <person name="Crous P."/>
            <person name="Grigoriev I."/>
        </authorList>
    </citation>
    <scope>NUCLEOTIDE SEQUENCE</scope>
    <source>
        <strain evidence="4">CBS 175.79</strain>
    </source>
</reference>
<accession>A0A6A5X5Z0</accession>
<evidence type="ECO:0000313" key="4">
    <source>
        <dbReference type="EMBL" id="KAF2008332.1"/>
    </source>
</evidence>
<evidence type="ECO:0000259" key="3">
    <source>
        <dbReference type="PROSITE" id="PS50076"/>
    </source>
</evidence>
<feature type="domain" description="J" evidence="3">
    <location>
        <begin position="25"/>
        <end position="89"/>
    </location>
</feature>
<dbReference type="InterPro" id="IPR001623">
    <property type="entry name" value="DnaJ_domain"/>
</dbReference>
<dbReference type="PANTHER" id="PTHR43096">
    <property type="entry name" value="DNAJ HOMOLOG 1, MITOCHONDRIAL-RELATED"/>
    <property type="match status" value="1"/>
</dbReference>
<feature type="compositionally biased region" description="Basic and acidic residues" evidence="2">
    <location>
        <begin position="53"/>
        <end position="63"/>
    </location>
</feature>
<dbReference type="PRINTS" id="PR00625">
    <property type="entry name" value="JDOMAIN"/>
</dbReference>
<evidence type="ECO:0000256" key="2">
    <source>
        <dbReference type="SAM" id="MobiDB-lite"/>
    </source>
</evidence>
<dbReference type="GeneID" id="54289969"/>
<protein>
    <submittedName>
        <fullName evidence="4">DnaJ-domain-containing protein</fullName>
    </submittedName>
</protein>
<dbReference type="GO" id="GO:0042026">
    <property type="term" value="P:protein refolding"/>
    <property type="evidence" value="ECO:0007669"/>
    <property type="project" value="TreeGrafter"/>
</dbReference>
<evidence type="ECO:0000256" key="1">
    <source>
        <dbReference type="ARBA" id="ARBA00023186"/>
    </source>
</evidence>
<dbReference type="GO" id="GO:0005737">
    <property type="term" value="C:cytoplasm"/>
    <property type="evidence" value="ECO:0007669"/>
    <property type="project" value="TreeGrafter"/>
</dbReference>
<dbReference type="EMBL" id="ML978085">
    <property type="protein sequence ID" value="KAF2008332.1"/>
    <property type="molecule type" value="Genomic_DNA"/>
</dbReference>
<dbReference type="InterPro" id="IPR036869">
    <property type="entry name" value="J_dom_sf"/>
</dbReference>
<keyword evidence="5" id="KW-1185">Reference proteome</keyword>
<dbReference type="RefSeq" id="XP_033376671.1">
    <property type="nucleotide sequence ID" value="XM_033532572.1"/>
</dbReference>
<feature type="compositionally biased region" description="Polar residues" evidence="2">
    <location>
        <begin position="458"/>
        <end position="467"/>
    </location>
</feature>
<dbReference type="GO" id="GO:0051082">
    <property type="term" value="F:unfolded protein binding"/>
    <property type="evidence" value="ECO:0007669"/>
    <property type="project" value="TreeGrafter"/>
</dbReference>
<feature type="compositionally biased region" description="Basic and acidic residues" evidence="2">
    <location>
        <begin position="79"/>
        <end position="89"/>
    </location>
</feature>
<name>A0A6A5X5Z0_9PLEO</name>
<keyword evidence="1" id="KW-0143">Chaperone</keyword>
<dbReference type="OrthoDB" id="442087at2759"/>
<dbReference type="PANTHER" id="PTHR43096:SF52">
    <property type="entry name" value="DNAJ HOMOLOG 1, MITOCHONDRIAL-RELATED"/>
    <property type="match status" value="1"/>
</dbReference>
<feature type="region of interest" description="Disordered" evidence="2">
    <location>
        <begin position="233"/>
        <end position="274"/>
    </location>
</feature>
<evidence type="ECO:0000313" key="5">
    <source>
        <dbReference type="Proteomes" id="UP000799778"/>
    </source>
</evidence>
<feature type="compositionally biased region" description="Basic and acidic residues" evidence="2">
    <location>
        <begin position="255"/>
        <end position="272"/>
    </location>
</feature>
<dbReference type="SUPFAM" id="SSF46565">
    <property type="entry name" value="Chaperone J-domain"/>
    <property type="match status" value="1"/>
</dbReference>